<evidence type="ECO:0000313" key="3">
    <source>
        <dbReference type="Proteomes" id="UP001151760"/>
    </source>
</evidence>
<evidence type="ECO:0000256" key="1">
    <source>
        <dbReference type="SAM" id="MobiDB-lite"/>
    </source>
</evidence>
<dbReference type="EMBL" id="BQNB010014078">
    <property type="protein sequence ID" value="GJT23723.1"/>
    <property type="molecule type" value="Genomic_DNA"/>
</dbReference>
<reference evidence="2" key="1">
    <citation type="journal article" date="2022" name="Int. J. Mol. Sci.">
        <title>Draft Genome of Tanacetum Coccineum: Genomic Comparison of Closely Related Tanacetum-Family Plants.</title>
        <authorList>
            <person name="Yamashiro T."/>
            <person name="Shiraishi A."/>
            <person name="Nakayama K."/>
            <person name="Satake H."/>
        </authorList>
    </citation>
    <scope>NUCLEOTIDE SEQUENCE</scope>
</reference>
<sequence>MEKLENENVSLEFQAQSLLKERENIKLEYQKLFDSIKRTRTQSQKEINKFIESVNQKTCAYGDTSPTKKKHVDKNTNVIAPGMYKVNIANKQEMHTQYTKNVFTSIVLKDVTSVRRPSSRGSSSKNSVLSNSKNHSEDVEVHIERQMLRLKRMLFKTKRL</sequence>
<accession>A0ABQ5CAT2</accession>
<protein>
    <submittedName>
        <fullName evidence="2">Uncharacterized protein</fullName>
    </submittedName>
</protein>
<reference evidence="2" key="2">
    <citation type="submission" date="2022-01" db="EMBL/GenBank/DDBJ databases">
        <authorList>
            <person name="Yamashiro T."/>
            <person name="Shiraishi A."/>
            <person name="Satake H."/>
            <person name="Nakayama K."/>
        </authorList>
    </citation>
    <scope>NUCLEOTIDE SEQUENCE</scope>
</reference>
<proteinExistence type="predicted"/>
<dbReference type="Proteomes" id="UP001151760">
    <property type="component" value="Unassembled WGS sequence"/>
</dbReference>
<gene>
    <name evidence="2" type="ORF">Tco_0893660</name>
</gene>
<feature type="compositionally biased region" description="Low complexity" evidence="1">
    <location>
        <begin position="114"/>
        <end position="133"/>
    </location>
</feature>
<feature type="region of interest" description="Disordered" evidence="1">
    <location>
        <begin position="114"/>
        <end position="137"/>
    </location>
</feature>
<keyword evidence="3" id="KW-1185">Reference proteome</keyword>
<evidence type="ECO:0000313" key="2">
    <source>
        <dbReference type="EMBL" id="GJT23723.1"/>
    </source>
</evidence>
<comment type="caution">
    <text evidence="2">The sequence shown here is derived from an EMBL/GenBank/DDBJ whole genome shotgun (WGS) entry which is preliminary data.</text>
</comment>
<name>A0ABQ5CAT2_9ASTR</name>
<organism evidence="2 3">
    <name type="scientific">Tanacetum coccineum</name>
    <dbReference type="NCBI Taxonomy" id="301880"/>
    <lineage>
        <taxon>Eukaryota</taxon>
        <taxon>Viridiplantae</taxon>
        <taxon>Streptophyta</taxon>
        <taxon>Embryophyta</taxon>
        <taxon>Tracheophyta</taxon>
        <taxon>Spermatophyta</taxon>
        <taxon>Magnoliopsida</taxon>
        <taxon>eudicotyledons</taxon>
        <taxon>Gunneridae</taxon>
        <taxon>Pentapetalae</taxon>
        <taxon>asterids</taxon>
        <taxon>campanulids</taxon>
        <taxon>Asterales</taxon>
        <taxon>Asteraceae</taxon>
        <taxon>Asteroideae</taxon>
        <taxon>Anthemideae</taxon>
        <taxon>Anthemidinae</taxon>
        <taxon>Tanacetum</taxon>
    </lineage>
</organism>